<comment type="caution">
    <text evidence="2">The sequence shown here is derived from an EMBL/GenBank/DDBJ whole genome shotgun (WGS) entry which is preliminary data.</text>
</comment>
<proteinExistence type="predicted"/>
<dbReference type="InterPro" id="IPR032710">
    <property type="entry name" value="NTF2-like_dom_sf"/>
</dbReference>
<dbReference type="Proteomes" id="UP001589532">
    <property type="component" value="Unassembled WGS sequence"/>
</dbReference>
<dbReference type="Pfam" id="PF12680">
    <property type="entry name" value="SnoaL_2"/>
    <property type="match status" value="1"/>
</dbReference>
<reference evidence="2 3" key="1">
    <citation type="submission" date="2024-09" db="EMBL/GenBank/DDBJ databases">
        <authorList>
            <person name="Sun Q."/>
            <person name="Mori K."/>
        </authorList>
    </citation>
    <scope>NUCLEOTIDE SEQUENCE [LARGE SCALE GENOMIC DNA]</scope>
    <source>
        <strain evidence="2 3">JCM 3143</strain>
    </source>
</reference>
<dbReference type="SUPFAM" id="SSF54427">
    <property type="entry name" value="NTF2-like"/>
    <property type="match status" value="1"/>
</dbReference>
<accession>A0ABV5RQ51</accession>
<evidence type="ECO:0000313" key="3">
    <source>
        <dbReference type="Proteomes" id="UP001589532"/>
    </source>
</evidence>
<evidence type="ECO:0000259" key="1">
    <source>
        <dbReference type="Pfam" id="PF12680"/>
    </source>
</evidence>
<dbReference type="PANTHER" id="PTHR41252:SF1">
    <property type="entry name" value="BLR2505 PROTEIN"/>
    <property type="match status" value="1"/>
</dbReference>
<gene>
    <name evidence="2" type="ORF">ACFFSA_00535</name>
</gene>
<dbReference type="Gene3D" id="3.10.450.50">
    <property type="match status" value="1"/>
</dbReference>
<dbReference type="EMBL" id="JBHMBW010000001">
    <property type="protein sequence ID" value="MFB9621555.1"/>
    <property type="molecule type" value="Genomic_DNA"/>
</dbReference>
<keyword evidence="3" id="KW-1185">Reference proteome</keyword>
<dbReference type="PANTHER" id="PTHR41252">
    <property type="entry name" value="BLR2505 PROTEIN"/>
    <property type="match status" value="1"/>
</dbReference>
<name>A0ABV5RQ51_9ACTN</name>
<protein>
    <submittedName>
        <fullName evidence="2">Nuclear transport factor 2 family protein</fullName>
    </submittedName>
</protein>
<dbReference type="InterPro" id="IPR037401">
    <property type="entry name" value="SnoaL-like"/>
</dbReference>
<dbReference type="RefSeq" id="WP_344986654.1">
    <property type="nucleotide sequence ID" value="NZ_BAAAXV010000001.1"/>
</dbReference>
<sequence length="131" mass="14564">MSEHPHIAIAGSFYDALAKGDLDHLRDQLLADDVVFHVPGRGPLARDYTGKEEVLGYLSRLAQSTSGTLRLEPERFLAGEDHVAAVLRIHGERDGRTLDDHGMQLLRITNGKISERSSFPHNPYAVDEFFA</sequence>
<evidence type="ECO:0000313" key="2">
    <source>
        <dbReference type="EMBL" id="MFB9621555.1"/>
    </source>
</evidence>
<feature type="domain" description="SnoaL-like" evidence="1">
    <location>
        <begin position="13"/>
        <end position="115"/>
    </location>
</feature>
<organism evidence="2 3">
    <name type="scientific">Nonomuraea helvata</name>
    <dbReference type="NCBI Taxonomy" id="37484"/>
    <lineage>
        <taxon>Bacteria</taxon>
        <taxon>Bacillati</taxon>
        <taxon>Actinomycetota</taxon>
        <taxon>Actinomycetes</taxon>
        <taxon>Streptosporangiales</taxon>
        <taxon>Streptosporangiaceae</taxon>
        <taxon>Nonomuraea</taxon>
    </lineage>
</organism>